<evidence type="ECO:0008006" key="3">
    <source>
        <dbReference type="Google" id="ProtNLM"/>
    </source>
</evidence>
<name>A0A0N9HXQ4_9PSEU</name>
<dbReference type="EMBL" id="CP012752">
    <property type="protein sequence ID" value="ALG08045.1"/>
    <property type="molecule type" value="Genomic_DNA"/>
</dbReference>
<accession>A0A0N9HXQ4</accession>
<dbReference type="OrthoDB" id="3699236at2"/>
<evidence type="ECO:0000313" key="1">
    <source>
        <dbReference type="EMBL" id="ALG08045.1"/>
    </source>
</evidence>
<sequence>MYEDLDAEAKRGISWDSIGSSMDAFAGMAASGGFEVNQSGGDALLKAIRSMREWANEQQLGLRDLAQRMPLGGSNAAQVIAPYAQQVAVDGQGFLTQLKHFNDSLAKAEEGINKAMANYKATEQANRAALGRIEPV</sequence>
<dbReference type="KEGG" id="kphy:AOZ06_14960"/>
<dbReference type="Proteomes" id="UP000063699">
    <property type="component" value="Chromosome"/>
</dbReference>
<dbReference type="RefSeq" id="WP_054289952.1">
    <property type="nucleotide sequence ID" value="NZ_CP012752.1"/>
</dbReference>
<dbReference type="AlphaFoldDB" id="A0A0N9HXQ4"/>
<proteinExistence type="predicted"/>
<evidence type="ECO:0000313" key="2">
    <source>
        <dbReference type="Proteomes" id="UP000063699"/>
    </source>
</evidence>
<keyword evidence="2" id="KW-1185">Reference proteome</keyword>
<gene>
    <name evidence="1" type="ORF">AOZ06_14960</name>
</gene>
<organism evidence="1 2">
    <name type="scientific">Kibdelosporangium phytohabitans</name>
    <dbReference type="NCBI Taxonomy" id="860235"/>
    <lineage>
        <taxon>Bacteria</taxon>
        <taxon>Bacillati</taxon>
        <taxon>Actinomycetota</taxon>
        <taxon>Actinomycetes</taxon>
        <taxon>Pseudonocardiales</taxon>
        <taxon>Pseudonocardiaceae</taxon>
        <taxon>Kibdelosporangium</taxon>
    </lineage>
</organism>
<protein>
    <recommendedName>
        <fullName evidence="3">PE domain-containing protein</fullName>
    </recommendedName>
</protein>
<reference evidence="1 2" key="1">
    <citation type="submission" date="2015-07" db="EMBL/GenBank/DDBJ databases">
        <title>Genome sequencing of Kibdelosporangium phytohabitans.</title>
        <authorList>
            <person name="Qin S."/>
            <person name="Xing K."/>
        </authorList>
    </citation>
    <scope>NUCLEOTIDE SEQUENCE [LARGE SCALE GENOMIC DNA]</scope>
    <source>
        <strain evidence="1 2">KLBMP1111</strain>
    </source>
</reference>